<feature type="region of interest" description="Disordered" evidence="2">
    <location>
        <begin position="1"/>
        <end position="31"/>
    </location>
</feature>
<feature type="compositionally biased region" description="Basic and acidic residues" evidence="2">
    <location>
        <begin position="189"/>
        <end position="203"/>
    </location>
</feature>
<feature type="domain" description="Impact N-terminal" evidence="3">
    <location>
        <begin position="37"/>
        <end position="139"/>
    </location>
</feature>
<dbReference type="InterPro" id="IPR036956">
    <property type="entry name" value="Impact_N_sf"/>
</dbReference>
<feature type="compositionally biased region" description="Polar residues" evidence="2">
    <location>
        <begin position="74"/>
        <end position="84"/>
    </location>
</feature>
<protein>
    <recommendedName>
        <fullName evidence="3">Impact N-terminal domain-containing protein</fullName>
    </recommendedName>
</protein>
<comment type="caution">
    <text evidence="4">The sequence shown here is derived from an EMBL/GenBank/DDBJ whole genome shotgun (WGS) entry which is preliminary data.</text>
</comment>
<sequence length="265" mass="29553">MSAKRKRSPSPSTTTTTTSTSNQDLPIVESDPIDDRLSRFIGYYSPTLPPKELQSFLSAGNPSHKILGWRRESNQQSLTKTKQYVSGHDDDGEQYGGKKVENVLKAMEVTGACVVARWYGGVLLGPRRFEHIEAAARGAVERWVEVRREEEAKKRKVEEEARERPKAAETLRERDKSILVLRRLAAEKEAEAKRMREDEKNEGDSSAATPPSSSAVSKPPVTPDYDAMSLNQLRAMEKARDATLSFLLKRIDKAEAELATSGKPP</sequence>
<dbReference type="GO" id="GO:0005737">
    <property type="term" value="C:cytoplasm"/>
    <property type="evidence" value="ECO:0007669"/>
    <property type="project" value="TreeGrafter"/>
</dbReference>
<gene>
    <name evidence="4" type="ORF">K431DRAFT_309975</name>
</gene>
<evidence type="ECO:0000259" key="3">
    <source>
        <dbReference type="Pfam" id="PF01205"/>
    </source>
</evidence>
<dbReference type="OrthoDB" id="69641at2759"/>
<evidence type="ECO:0000313" key="4">
    <source>
        <dbReference type="EMBL" id="KAF2724398.1"/>
    </source>
</evidence>
<dbReference type="SUPFAM" id="SSF54211">
    <property type="entry name" value="Ribosomal protein S5 domain 2-like"/>
    <property type="match status" value="1"/>
</dbReference>
<comment type="similarity">
    <text evidence="1">Belongs to the IMPACT family.</text>
</comment>
<evidence type="ECO:0000256" key="2">
    <source>
        <dbReference type="SAM" id="MobiDB-lite"/>
    </source>
</evidence>
<feature type="compositionally biased region" description="Low complexity" evidence="2">
    <location>
        <begin position="9"/>
        <end position="21"/>
    </location>
</feature>
<dbReference type="Pfam" id="PF01205">
    <property type="entry name" value="Impact_N"/>
    <property type="match status" value="1"/>
</dbReference>
<accession>A0A9P4QBY7</accession>
<dbReference type="InterPro" id="IPR020568">
    <property type="entry name" value="Ribosomal_Su5_D2-typ_SF"/>
</dbReference>
<dbReference type="Proteomes" id="UP000799441">
    <property type="component" value="Unassembled WGS sequence"/>
</dbReference>
<evidence type="ECO:0000313" key="5">
    <source>
        <dbReference type="Proteomes" id="UP000799441"/>
    </source>
</evidence>
<dbReference type="InterPro" id="IPR023582">
    <property type="entry name" value="Impact"/>
</dbReference>
<dbReference type="EMBL" id="MU003771">
    <property type="protein sequence ID" value="KAF2724398.1"/>
    <property type="molecule type" value="Genomic_DNA"/>
</dbReference>
<dbReference type="InterPro" id="IPR001498">
    <property type="entry name" value="Impact_N"/>
</dbReference>
<name>A0A9P4QBY7_9PEZI</name>
<feature type="region of interest" description="Disordered" evidence="2">
    <location>
        <begin position="72"/>
        <end position="92"/>
    </location>
</feature>
<dbReference type="GO" id="GO:0140469">
    <property type="term" value="P:GCN2-mediated signaling"/>
    <property type="evidence" value="ECO:0007669"/>
    <property type="project" value="TreeGrafter"/>
</dbReference>
<reference evidence="4" key="1">
    <citation type="journal article" date="2020" name="Stud. Mycol.">
        <title>101 Dothideomycetes genomes: a test case for predicting lifestyles and emergence of pathogens.</title>
        <authorList>
            <person name="Haridas S."/>
            <person name="Albert R."/>
            <person name="Binder M."/>
            <person name="Bloem J."/>
            <person name="Labutti K."/>
            <person name="Salamov A."/>
            <person name="Andreopoulos B."/>
            <person name="Baker S."/>
            <person name="Barry K."/>
            <person name="Bills G."/>
            <person name="Bluhm B."/>
            <person name="Cannon C."/>
            <person name="Castanera R."/>
            <person name="Culley D."/>
            <person name="Daum C."/>
            <person name="Ezra D."/>
            <person name="Gonzalez J."/>
            <person name="Henrissat B."/>
            <person name="Kuo A."/>
            <person name="Liang C."/>
            <person name="Lipzen A."/>
            <person name="Lutzoni F."/>
            <person name="Magnuson J."/>
            <person name="Mondo S."/>
            <person name="Nolan M."/>
            <person name="Ohm R."/>
            <person name="Pangilinan J."/>
            <person name="Park H.-J."/>
            <person name="Ramirez L."/>
            <person name="Alfaro M."/>
            <person name="Sun H."/>
            <person name="Tritt A."/>
            <person name="Yoshinaga Y."/>
            <person name="Zwiers L.-H."/>
            <person name="Turgeon B."/>
            <person name="Goodwin S."/>
            <person name="Spatafora J."/>
            <person name="Crous P."/>
            <person name="Grigoriev I."/>
        </authorList>
    </citation>
    <scope>NUCLEOTIDE SEQUENCE</scope>
    <source>
        <strain evidence="4">CBS 116435</strain>
    </source>
</reference>
<organism evidence="4 5">
    <name type="scientific">Polychaeton citri CBS 116435</name>
    <dbReference type="NCBI Taxonomy" id="1314669"/>
    <lineage>
        <taxon>Eukaryota</taxon>
        <taxon>Fungi</taxon>
        <taxon>Dikarya</taxon>
        <taxon>Ascomycota</taxon>
        <taxon>Pezizomycotina</taxon>
        <taxon>Dothideomycetes</taxon>
        <taxon>Dothideomycetidae</taxon>
        <taxon>Capnodiales</taxon>
        <taxon>Capnodiaceae</taxon>
        <taxon>Polychaeton</taxon>
    </lineage>
</organism>
<feature type="region of interest" description="Disordered" evidence="2">
    <location>
        <begin position="148"/>
        <end position="170"/>
    </location>
</feature>
<dbReference type="PANTHER" id="PTHR16301">
    <property type="entry name" value="IMPACT-RELATED"/>
    <property type="match status" value="1"/>
</dbReference>
<keyword evidence="5" id="KW-1185">Reference proteome</keyword>
<dbReference type="PANTHER" id="PTHR16301:SF25">
    <property type="entry name" value="PROTEIN IMPACT"/>
    <property type="match status" value="1"/>
</dbReference>
<evidence type="ECO:0000256" key="1">
    <source>
        <dbReference type="ARBA" id="ARBA00007665"/>
    </source>
</evidence>
<feature type="compositionally biased region" description="Low complexity" evidence="2">
    <location>
        <begin position="205"/>
        <end position="219"/>
    </location>
</feature>
<proteinExistence type="inferred from homology"/>
<feature type="region of interest" description="Disordered" evidence="2">
    <location>
        <begin position="189"/>
        <end position="228"/>
    </location>
</feature>
<dbReference type="Gene3D" id="3.30.230.30">
    <property type="entry name" value="Impact, N-terminal domain"/>
    <property type="match status" value="1"/>
</dbReference>
<dbReference type="AlphaFoldDB" id="A0A9P4QBY7"/>
<dbReference type="GO" id="GO:0006446">
    <property type="term" value="P:regulation of translational initiation"/>
    <property type="evidence" value="ECO:0007669"/>
    <property type="project" value="TreeGrafter"/>
</dbReference>